<name>A0A938YKB0_9ACTN</name>
<keyword evidence="5" id="KW-0813">Transport</keyword>
<dbReference type="Proteomes" id="UP000663801">
    <property type="component" value="Unassembled WGS sequence"/>
</dbReference>
<evidence type="ECO:0000256" key="3">
    <source>
        <dbReference type="ARBA" id="ARBA00022989"/>
    </source>
</evidence>
<feature type="transmembrane region" description="Helical" evidence="5">
    <location>
        <begin position="34"/>
        <end position="50"/>
    </location>
</feature>
<dbReference type="AlphaFoldDB" id="A0A938YKB0"/>
<dbReference type="EMBL" id="JAERWL010000008">
    <property type="protein sequence ID" value="MBM9476739.1"/>
    <property type="molecule type" value="Genomic_DNA"/>
</dbReference>
<keyword evidence="5" id="KW-1003">Cell membrane</keyword>
<accession>A0A938YKB0</accession>
<dbReference type="GO" id="GO:0140359">
    <property type="term" value="F:ABC-type transporter activity"/>
    <property type="evidence" value="ECO:0007669"/>
    <property type="project" value="InterPro"/>
</dbReference>
<comment type="similarity">
    <text evidence="5">Belongs to the ABC-2 integral membrane protein family.</text>
</comment>
<evidence type="ECO:0000256" key="1">
    <source>
        <dbReference type="ARBA" id="ARBA00004141"/>
    </source>
</evidence>
<feature type="transmembrane region" description="Helical" evidence="5">
    <location>
        <begin position="62"/>
        <end position="88"/>
    </location>
</feature>
<keyword evidence="8" id="KW-1185">Reference proteome</keyword>
<dbReference type="GO" id="GO:0005886">
    <property type="term" value="C:plasma membrane"/>
    <property type="evidence" value="ECO:0007669"/>
    <property type="project" value="UniProtKB-SubCell"/>
</dbReference>
<dbReference type="PROSITE" id="PS51012">
    <property type="entry name" value="ABC_TM2"/>
    <property type="match status" value="1"/>
</dbReference>
<proteinExistence type="inferred from homology"/>
<evidence type="ECO:0000256" key="2">
    <source>
        <dbReference type="ARBA" id="ARBA00022692"/>
    </source>
</evidence>
<dbReference type="InterPro" id="IPR051784">
    <property type="entry name" value="Nod_factor_ABC_transporter"/>
</dbReference>
<evidence type="ECO:0000256" key="5">
    <source>
        <dbReference type="RuleBase" id="RU361157"/>
    </source>
</evidence>
<sequence>MSTAPSALSATLSLGAHRGWLEYRKSFTNKQDALNYFGISALFLAAAYALRDSEMPGTDVGFGTVFLAGVIGFTVAMGGIVTVAQVLATEREDGTLLRAKALPRGIPGYLVAKAVHTLMITLTNVAIILLPSLFLLDDVRVRSTGDALTLVAVVVVGLLATVPIGAVIGALITSPRAVMGILMLPIMGISLVSGFFSPIATMPVWGQWIAQVFPVYWVGLGTRSALLPESSVGAELGATWRPWEMYGVLGIWAVVGLVVAPLVLRRVARRQSGSRVAQARDRALSTV</sequence>
<dbReference type="PANTHER" id="PTHR43229">
    <property type="entry name" value="NODULATION PROTEIN J"/>
    <property type="match status" value="1"/>
</dbReference>
<evidence type="ECO:0000256" key="4">
    <source>
        <dbReference type="ARBA" id="ARBA00023136"/>
    </source>
</evidence>
<feature type="transmembrane region" description="Helical" evidence="5">
    <location>
        <begin position="246"/>
        <end position="264"/>
    </location>
</feature>
<feature type="domain" description="ABC transmembrane type-2" evidence="6">
    <location>
        <begin position="32"/>
        <end position="267"/>
    </location>
</feature>
<feature type="transmembrane region" description="Helical" evidence="5">
    <location>
        <begin position="148"/>
        <end position="172"/>
    </location>
</feature>
<feature type="transmembrane region" description="Helical" evidence="5">
    <location>
        <begin position="108"/>
        <end position="136"/>
    </location>
</feature>
<feature type="transmembrane region" description="Helical" evidence="5">
    <location>
        <begin position="178"/>
        <end position="196"/>
    </location>
</feature>
<dbReference type="PANTHER" id="PTHR43229:SF6">
    <property type="entry name" value="ABC-TYPE MULTIDRUG TRANSPORT SYSTEM, PERMEASE COMPONENT"/>
    <property type="match status" value="1"/>
</dbReference>
<dbReference type="RefSeq" id="WP_205256846.1">
    <property type="nucleotide sequence ID" value="NZ_BAAAPV010000004.1"/>
</dbReference>
<evidence type="ECO:0000313" key="7">
    <source>
        <dbReference type="EMBL" id="MBM9476739.1"/>
    </source>
</evidence>
<comment type="caution">
    <text evidence="7">The sequence shown here is derived from an EMBL/GenBank/DDBJ whole genome shotgun (WGS) entry which is preliminary data.</text>
</comment>
<evidence type="ECO:0000313" key="8">
    <source>
        <dbReference type="Proteomes" id="UP000663801"/>
    </source>
</evidence>
<keyword evidence="3 5" id="KW-1133">Transmembrane helix</keyword>
<gene>
    <name evidence="7" type="ORF">JL107_09810</name>
</gene>
<keyword evidence="2 5" id="KW-0812">Transmembrane</keyword>
<reference evidence="7" key="1">
    <citation type="submission" date="2021-01" db="EMBL/GenBank/DDBJ databases">
        <title>KCTC 19127 draft genome.</title>
        <authorList>
            <person name="An D."/>
        </authorList>
    </citation>
    <scope>NUCLEOTIDE SEQUENCE</scope>
    <source>
        <strain evidence="7">KCTC 19127</strain>
    </source>
</reference>
<dbReference type="Pfam" id="PF01061">
    <property type="entry name" value="ABC2_membrane"/>
    <property type="match status" value="1"/>
</dbReference>
<keyword evidence="4 5" id="KW-0472">Membrane</keyword>
<comment type="subcellular location">
    <subcellularLocation>
        <location evidence="5">Cell membrane</location>
        <topology evidence="5">Multi-pass membrane protein</topology>
    </subcellularLocation>
    <subcellularLocation>
        <location evidence="1">Membrane</location>
        <topology evidence="1">Multi-pass membrane protein</topology>
    </subcellularLocation>
</comment>
<evidence type="ECO:0000259" key="6">
    <source>
        <dbReference type="PROSITE" id="PS51012"/>
    </source>
</evidence>
<organism evidence="7 8">
    <name type="scientific">Nakamurella flavida</name>
    <dbReference type="NCBI Taxonomy" id="363630"/>
    <lineage>
        <taxon>Bacteria</taxon>
        <taxon>Bacillati</taxon>
        <taxon>Actinomycetota</taxon>
        <taxon>Actinomycetes</taxon>
        <taxon>Nakamurellales</taxon>
        <taxon>Nakamurellaceae</taxon>
        <taxon>Nakamurella</taxon>
    </lineage>
</organism>
<dbReference type="InterPro" id="IPR013525">
    <property type="entry name" value="ABC2_TM"/>
</dbReference>
<protein>
    <recommendedName>
        <fullName evidence="5">Transport permease protein</fullName>
    </recommendedName>
</protein>
<dbReference type="InterPro" id="IPR047817">
    <property type="entry name" value="ABC2_TM_bact-type"/>
</dbReference>